<name>A0ABT8CTC6_9FLAO</name>
<keyword evidence="1" id="KW-0732">Signal</keyword>
<feature type="chain" id="PRO_5047531918" evidence="1">
    <location>
        <begin position="19"/>
        <end position="193"/>
    </location>
</feature>
<reference evidence="3" key="1">
    <citation type="journal article" date="2019" name="Int. J. Syst. Evol. Microbiol.">
        <title>The Global Catalogue of Microorganisms (GCM) 10K type strain sequencing project: providing services to taxonomists for standard genome sequencing and annotation.</title>
        <authorList>
            <consortium name="The Broad Institute Genomics Platform"/>
            <consortium name="The Broad Institute Genome Sequencing Center for Infectious Disease"/>
            <person name="Wu L."/>
            <person name="Ma J."/>
        </authorList>
    </citation>
    <scope>NUCLEOTIDE SEQUENCE [LARGE SCALE GENOMIC DNA]</scope>
    <source>
        <strain evidence="3">CECT 7184</strain>
    </source>
</reference>
<keyword evidence="3" id="KW-1185">Reference proteome</keyword>
<feature type="signal peptide" evidence="1">
    <location>
        <begin position="1"/>
        <end position="18"/>
    </location>
</feature>
<proteinExistence type="predicted"/>
<comment type="caution">
    <text evidence="2">The sequence shown here is derived from an EMBL/GenBank/DDBJ whole genome shotgun (WGS) entry which is preliminary data.</text>
</comment>
<accession>A0ABT8CTC6</accession>
<evidence type="ECO:0000313" key="2">
    <source>
        <dbReference type="EMBL" id="MDN3706883.1"/>
    </source>
</evidence>
<evidence type="ECO:0000256" key="1">
    <source>
        <dbReference type="SAM" id="SignalP"/>
    </source>
</evidence>
<gene>
    <name evidence="2" type="ORF">QW060_07025</name>
</gene>
<dbReference type="EMBL" id="JAUFQU010000001">
    <property type="protein sequence ID" value="MDN3706883.1"/>
    <property type="molecule type" value="Genomic_DNA"/>
</dbReference>
<dbReference type="RefSeq" id="WP_290362934.1">
    <property type="nucleotide sequence ID" value="NZ_JAUFQU010000001.1"/>
</dbReference>
<evidence type="ECO:0000313" key="3">
    <source>
        <dbReference type="Proteomes" id="UP001242368"/>
    </source>
</evidence>
<organism evidence="2 3">
    <name type="scientific">Paenimyroides ceti</name>
    <dbReference type="NCBI Taxonomy" id="395087"/>
    <lineage>
        <taxon>Bacteria</taxon>
        <taxon>Pseudomonadati</taxon>
        <taxon>Bacteroidota</taxon>
        <taxon>Flavobacteriia</taxon>
        <taxon>Flavobacteriales</taxon>
        <taxon>Flavobacteriaceae</taxon>
        <taxon>Paenimyroides</taxon>
    </lineage>
</organism>
<protein>
    <submittedName>
        <fullName evidence="2">Uncharacterized protein</fullName>
    </submittedName>
</protein>
<dbReference type="Proteomes" id="UP001242368">
    <property type="component" value="Unassembled WGS sequence"/>
</dbReference>
<sequence>MKSILVFCSLFLCFSVAAAQESLKFALYAQSTASQKLESKNNTEEIVTFVQDDIVINNICTFDEMNHAFSVQKAGTYEITASISFNPFIYKPIAVTHKNDQVTIVLLIKTSTDNFITSKIVSVKKHVFCKGSLNVASTILTVPTTVFLEENEKIAVFVQQAPSSTLQINSESEAHISRALGMAVSKAIRIIKL</sequence>